<accession>A0ABW9FS93</accession>
<feature type="signal peptide" evidence="1">
    <location>
        <begin position="1"/>
        <end position="32"/>
    </location>
</feature>
<dbReference type="Proteomes" id="UP001629744">
    <property type="component" value="Unassembled WGS sequence"/>
</dbReference>
<feature type="chain" id="PRO_5045381383" evidence="1">
    <location>
        <begin position="33"/>
        <end position="355"/>
    </location>
</feature>
<gene>
    <name evidence="2" type="ORF">ABEU19_000924</name>
</gene>
<name>A0ABW9FS93_9NOCA</name>
<dbReference type="SUPFAM" id="SSF53474">
    <property type="entry name" value="alpha/beta-Hydrolases"/>
    <property type="match status" value="1"/>
</dbReference>
<organism evidence="2 3">
    <name type="scientific">Prescottella soli</name>
    <dbReference type="NCBI Taxonomy" id="1543852"/>
    <lineage>
        <taxon>Bacteria</taxon>
        <taxon>Bacillati</taxon>
        <taxon>Actinomycetota</taxon>
        <taxon>Actinomycetes</taxon>
        <taxon>Mycobacteriales</taxon>
        <taxon>Nocardiaceae</taxon>
        <taxon>Prescottella</taxon>
    </lineage>
</organism>
<evidence type="ECO:0000313" key="3">
    <source>
        <dbReference type="Proteomes" id="UP001629744"/>
    </source>
</evidence>
<dbReference type="Gene3D" id="3.40.50.1820">
    <property type="entry name" value="alpha/beta hydrolase"/>
    <property type="match status" value="1"/>
</dbReference>
<keyword evidence="3" id="KW-1185">Reference proteome</keyword>
<protein>
    <submittedName>
        <fullName evidence="2">Alpha/beta hydrolase family protein</fullName>
    </submittedName>
</protein>
<dbReference type="EMBL" id="JBDLNU010000001">
    <property type="protein sequence ID" value="MFM1727463.1"/>
    <property type="molecule type" value="Genomic_DNA"/>
</dbReference>
<sequence length="355" mass="37929">MNNPHGTRRLRTACVVLAAATLPLLGGIPATAEVPGSPGPTAIDGTSGARLVSSTQRAGQQVDIEVYSPSMQRNIPLQVLRPKDSSTPAPTFYLLNGAGGGEDGAAWDLQTDVGEFFADKHVNVVTPMEGAFSYYTDWRNPDPGLAATSGNNGINKWTTFLTEELPPVIGDAFDTTGDNAIAAISMTGTSVLDLAIEAPDLYKSVGSYSGCAITSQTPGRQFVKLVVGLGDGNVDNMWGPQDDPEWVARDPYVNADKLPRIPMYISTASGLPGPHDNMDNPRIQGRFATLASQVVVGGIIEASTQYCTDQLSKKTRALGMDNIVYNFRPAGTHSWGYWEDDLHESWPMIARSLGI</sequence>
<dbReference type="Pfam" id="PF00756">
    <property type="entry name" value="Esterase"/>
    <property type="match status" value="1"/>
</dbReference>
<dbReference type="RefSeq" id="WP_348607657.1">
    <property type="nucleotide sequence ID" value="NZ_CP157276.1"/>
</dbReference>
<dbReference type="GO" id="GO:0016787">
    <property type="term" value="F:hydrolase activity"/>
    <property type="evidence" value="ECO:0007669"/>
    <property type="project" value="UniProtKB-KW"/>
</dbReference>
<dbReference type="PANTHER" id="PTHR48098:SF1">
    <property type="entry name" value="DIACYLGLYCEROL ACYLTRANSFERASE_MYCOLYLTRANSFERASE AG85A"/>
    <property type="match status" value="1"/>
</dbReference>
<dbReference type="PANTHER" id="PTHR48098">
    <property type="entry name" value="ENTEROCHELIN ESTERASE-RELATED"/>
    <property type="match status" value="1"/>
</dbReference>
<dbReference type="InterPro" id="IPR000801">
    <property type="entry name" value="Esterase-like"/>
</dbReference>
<proteinExistence type="predicted"/>
<evidence type="ECO:0000313" key="2">
    <source>
        <dbReference type="EMBL" id="MFM1727463.1"/>
    </source>
</evidence>
<keyword evidence="1" id="KW-0732">Signal</keyword>
<keyword evidence="2" id="KW-0378">Hydrolase</keyword>
<dbReference type="InterPro" id="IPR029058">
    <property type="entry name" value="AB_hydrolase_fold"/>
</dbReference>
<comment type="caution">
    <text evidence="2">The sequence shown here is derived from an EMBL/GenBank/DDBJ whole genome shotgun (WGS) entry which is preliminary data.</text>
</comment>
<reference evidence="2 3" key="1">
    <citation type="submission" date="2023-11" db="EMBL/GenBank/DDBJ databases">
        <authorList>
            <person name="Val-Calvo J."/>
            <person name="Scortti M."/>
            <person name="Vazquez-Boland J."/>
        </authorList>
    </citation>
    <scope>NUCLEOTIDE SEQUENCE [LARGE SCALE GENOMIC DNA]</scope>
    <source>
        <strain evidence="2 3">DSM 46662</strain>
    </source>
</reference>
<evidence type="ECO:0000256" key="1">
    <source>
        <dbReference type="SAM" id="SignalP"/>
    </source>
</evidence>
<dbReference type="InterPro" id="IPR050583">
    <property type="entry name" value="Mycobacterial_A85_antigen"/>
</dbReference>